<evidence type="ECO:0000256" key="12">
    <source>
        <dbReference type="SAM" id="MobiDB-lite"/>
    </source>
</evidence>
<keyword evidence="3" id="KW-0479">Metal-binding</keyword>
<dbReference type="InterPro" id="IPR051497">
    <property type="entry name" value="Dev/Hematopoietic_TF"/>
</dbReference>
<dbReference type="AlphaFoldDB" id="A0A0K8VV33"/>
<dbReference type="GO" id="GO:0003700">
    <property type="term" value="F:DNA-binding transcription factor activity"/>
    <property type="evidence" value="ECO:0007669"/>
    <property type="project" value="TreeGrafter"/>
</dbReference>
<evidence type="ECO:0000256" key="9">
    <source>
        <dbReference type="ARBA" id="ARBA00023125"/>
    </source>
</evidence>
<dbReference type="InterPro" id="IPR057448">
    <property type="entry name" value="BCL-11A_Znf_CCHC"/>
</dbReference>
<comment type="subcellular location">
    <subcellularLocation>
        <location evidence="1">Nucleus</location>
    </subcellularLocation>
</comment>
<evidence type="ECO:0000313" key="14">
    <source>
        <dbReference type="EMBL" id="JAI42724.1"/>
    </source>
</evidence>
<proteinExistence type="predicted"/>
<dbReference type="GO" id="GO:0006357">
    <property type="term" value="P:regulation of transcription by RNA polymerase II"/>
    <property type="evidence" value="ECO:0007669"/>
    <property type="project" value="TreeGrafter"/>
</dbReference>
<feature type="region of interest" description="Disordered" evidence="12">
    <location>
        <begin position="71"/>
        <end position="155"/>
    </location>
</feature>
<dbReference type="GO" id="GO:0000978">
    <property type="term" value="F:RNA polymerase II cis-regulatory region sequence-specific DNA binding"/>
    <property type="evidence" value="ECO:0007669"/>
    <property type="project" value="TreeGrafter"/>
</dbReference>
<evidence type="ECO:0000256" key="11">
    <source>
        <dbReference type="ARBA" id="ARBA00023242"/>
    </source>
</evidence>
<dbReference type="Pfam" id="PF25491">
    <property type="entry name" value="CCHC_BCL-11A"/>
    <property type="match status" value="1"/>
</dbReference>
<evidence type="ECO:0000256" key="7">
    <source>
        <dbReference type="ARBA" id="ARBA00022843"/>
    </source>
</evidence>
<keyword evidence="7" id="KW-0832">Ubl conjugation</keyword>
<keyword evidence="9" id="KW-0238">DNA-binding</keyword>
<reference evidence="14" key="1">
    <citation type="submission" date="2015-06" db="EMBL/GenBank/DDBJ databases">
        <authorList>
            <person name="Hoefler B.C."/>
            <person name="Straight P.D."/>
        </authorList>
    </citation>
    <scope>NUCLEOTIDE SEQUENCE</scope>
</reference>
<dbReference type="PANTHER" id="PTHR45993">
    <property type="entry name" value="B-CELL LYMPHOMA/LEUKEMIA 11"/>
    <property type="match status" value="1"/>
</dbReference>
<organism evidence="14">
    <name type="scientific">Bactrocera latifrons</name>
    <name type="common">Malaysian fruit fly</name>
    <name type="synonym">Chaetodacus latifrons</name>
    <dbReference type="NCBI Taxonomy" id="174628"/>
    <lineage>
        <taxon>Eukaryota</taxon>
        <taxon>Metazoa</taxon>
        <taxon>Ecdysozoa</taxon>
        <taxon>Arthropoda</taxon>
        <taxon>Hexapoda</taxon>
        <taxon>Insecta</taxon>
        <taxon>Pterygota</taxon>
        <taxon>Neoptera</taxon>
        <taxon>Endopterygota</taxon>
        <taxon>Diptera</taxon>
        <taxon>Brachycera</taxon>
        <taxon>Muscomorpha</taxon>
        <taxon>Tephritoidea</taxon>
        <taxon>Tephritidae</taxon>
        <taxon>Bactrocera</taxon>
        <taxon>Bactrocera</taxon>
    </lineage>
</organism>
<evidence type="ECO:0000256" key="4">
    <source>
        <dbReference type="ARBA" id="ARBA00022737"/>
    </source>
</evidence>
<evidence type="ECO:0000256" key="8">
    <source>
        <dbReference type="ARBA" id="ARBA00023015"/>
    </source>
</evidence>
<evidence type="ECO:0000256" key="10">
    <source>
        <dbReference type="ARBA" id="ARBA00023163"/>
    </source>
</evidence>
<dbReference type="PANTHER" id="PTHR45993:SF6">
    <property type="entry name" value="C2H2-TYPE DOMAIN-CONTAINING PROTEIN"/>
    <property type="match status" value="1"/>
</dbReference>
<evidence type="ECO:0000256" key="5">
    <source>
        <dbReference type="ARBA" id="ARBA00022771"/>
    </source>
</evidence>
<keyword evidence="11" id="KW-0539">Nucleus</keyword>
<evidence type="ECO:0000256" key="2">
    <source>
        <dbReference type="ARBA" id="ARBA00022499"/>
    </source>
</evidence>
<name>A0A0K8VV33_BACLA</name>
<keyword evidence="4" id="KW-0677">Repeat</keyword>
<dbReference type="EMBL" id="GDHF01009590">
    <property type="protein sequence ID" value="JAI42724.1"/>
    <property type="molecule type" value="Transcribed_RNA"/>
</dbReference>
<evidence type="ECO:0000256" key="1">
    <source>
        <dbReference type="ARBA" id="ARBA00004123"/>
    </source>
</evidence>
<dbReference type="GO" id="GO:0005634">
    <property type="term" value="C:nucleus"/>
    <property type="evidence" value="ECO:0007669"/>
    <property type="project" value="UniProtKB-SubCell"/>
</dbReference>
<keyword evidence="6" id="KW-0862">Zinc</keyword>
<evidence type="ECO:0000256" key="6">
    <source>
        <dbReference type="ARBA" id="ARBA00022833"/>
    </source>
</evidence>
<keyword evidence="10" id="KW-0804">Transcription</keyword>
<accession>A0A0K8VV33</accession>
<protein>
    <recommendedName>
        <fullName evidence="13">BCL-11A-like CCHC zinc finger domain-containing protein</fullName>
    </recommendedName>
</protein>
<keyword evidence="8" id="KW-0805">Transcription regulation</keyword>
<feature type="domain" description="BCL-11A-like CCHC zinc finger" evidence="13">
    <location>
        <begin position="39"/>
        <end position="66"/>
    </location>
</feature>
<sequence>MKKDQIIQEEKMLSVSEDHGFRSMSHSDAMETDPSAQDMLTCGSCQKTFALSDIVKFIQHKVLQCNKENYGQCSTQAPSTDRDTDDGRPLSLVNRRPSISAPIISRKTSGSGSRIHTPPPSPADLLADGASSTPKRLVDENDNTTPRNEGAVEKSASLENANNNLTESYVGSDVVKTNNIRIKQEQEQSDEVNINIALHANDSNQDNNDGQPLPKRPKIEVVDAESNTLHTGMYAQRY</sequence>
<keyword evidence="5" id="KW-0863">Zinc-finger</keyword>
<dbReference type="OrthoDB" id="10046198at2759"/>
<evidence type="ECO:0000259" key="13">
    <source>
        <dbReference type="Pfam" id="PF25491"/>
    </source>
</evidence>
<evidence type="ECO:0000256" key="3">
    <source>
        <dbReference type="ARBA" id="ARBA00022723"/>
    </source>
</evidence>
<keyword evidence="2" id="KW-1017">Isopeptide bond</keyword>
<gene>
    <name evidence="14" type="ORF">c0_g1_i2</name>
</gene>
<dbReference type="GO" id="GO:0008270">
    <property type="term" value="F:zinc ion binding"/>
    <property type="evidence" value="ECO:0007669"/>
    <property type="project" value="UniProtKB-KW"/>
</dbReference>